<dbReference type="InterPro" id="IPR036322">
    <property type="entry name" value="WD40_repeat_dom_sf"/>
</dbReference>
<evidence type="ECO:0000313" key="11">
    <source>
        <dbReference type="Proteomes" id="UP000007800"/>
    </source>
</evidence>
<dbReference type="OrthoDB" id="1935234at2759"/>
<dbReference type="InterPro" id="IPR015943">
    <property type="entry name" value="WD40/YVTN_repeat-like_dom_sf"/>
</dbReference>
<evidence type="ECO:0000256" key="4">
    <source>
        <dbReference type="ARBA" id="ARBA00022737"/>
    </source>
</evidence>
<sequence length="1053" mass="118691">MEVPTTDTTDPSRRLSNITVSSLAVSEADDHQQGNNEQPVTMTATPITKRFQSLVHGVQSLRRYSAAEASVVLRTDSSSAINYYTIEGNKELQPPVTRADEEIPSRFINHERTFGFDFNNRYNLVFFPDGDRFAYAAGQFVKMYIYDISMEFHTGDRYPIPLYKVLRRGTERGYASVDFSPHDTNQLCTLGCSTDYMLSIWDWQKEKVLLRCKAFGQEVLRCVWGRDLLGTLKVLGVGHIRFWKMAETFTGLKLQGDIGKFGQAELSDIEAYAQLPDGKVVTGSEYGKLLLWEGVFVKCEMVRKPECGFTNDGTSECATCHNGPIGVVFLADLITTTTKDEESAAITSVVITAGHDGYIRWWSFEDIDMAESPDEVDCTDVGITMLKELRVPAYGSTTPPACIQHIERSSPEDIPTKWLVQDSRNGAVWLIKFTDTQMPEILQVLRAPAGPLASGIGIIMDTYHEQLTSSAAIVGGEEDGLIRAYNITIDTSTMSEDFHYELRYDDDDDEVIKVTSMAMVSANDIIVGYEDGTVRCLALTSEGFVLCGSWKPHSNVSVDMILKSEDLLITISKADSTPFLFRITKEGPSTASTLNPLGFIQVGAKIRNMKRRQEEEEEAERKANEREIEGKEEEEADDGDENQQQQDQDDDDDDEVEDDVSKEGYITSCCLSKSSILLAGVGYYGGYLWELDDVQDEEARPKLGLIQDAQPVLMMWSPSENYLIIGYNNGRVWLILEASRLLEGQRREGKSGSMMIGDMMFPAPESTLRCDLPPLVSSTCWEGLPPKATSVPERVEVVITTRGHYSLEEEKLKAEEERARAVAEKHKEGVRKEVVVLRQELEEIKSDFYKKVEGANLQPLSVKEATTLFTVDDEYVHSLRRDIDATVEGVRVEMAYDIEKSLLGVSKLKEHFLKGLECDQSIQVSSFGSHLARVGTFRLQILPKQFHHELARLRGMEDSVDVIEETEEKYTDDEEQEQQQQKGLLTAVLKREMRRAKREERRRRLQEVRDARPDDSIDNEKDVEAIAEAKASIGNHMLKLSPQYKLPERSDEY</sequence>
<dbReference type="Gene3D" id="2.130.10.10">
    <property type="entry name" value="YVTN repeat-like/Quinoprotein amine dehydrogenase"/>
    <property type="match status" value="1"/>
</dbReference>
<evidence type="ECO:0000256" key="7">
    <source>
        <dbReference type="ARBA" id="ARBA00023273"/>
    </source>
</evidence>
<protein>
    <submittedName>
        <fullName evidence="10">Wd-repeat protein, putative</fullName>
    </submittedName>
</protein>
<evidence type="ECO:0000256" key="1">
    <source>
        <dbReference type="ARBA" id="ARBA00004430"/>
    </source>
</evidence>
<keyword evidence="3" id="KW-0853">WD repeat</keyword>
<dbReference type="EMBL" id="GG672861">
    <property type="protein sequence ID" value="EER16634.1"/>
    <property type="molecule type" value="Genomic_DNA"/>
</dbReference>
<proteinExistence type="predicted"/>
<dbReference type="Proteomes" id="UP000007800">
    <property type="component" value="Unassembled WGS sequence"/>
</dbReference>
<feature type="coiled-coil region" evidence="8">
    <location>
        <begin position="804"/>
        <end position="847"/>
    </location>
</feature>
<feature type="compositionally biased region" description="Basic and acidic residues" evidence="9">
    <location>
        <begin position="611"/>
        <end position="629"/>
    </location>
</feature>
<feature type="region of interest" description="Disordered" evidence="9">
    <location>
        <begin position="999"/>
        <end position="1021"/>
    </location>
</feature>
<dbReference type="RefSeq" id="XP_002784838.1">
    <property type="nucleotide sequence ID" value="XM_002784792.1"/>
</dbReference>
<organism evidence="11">
    <name type="scientific">Perkinsus marinus (strain ATCC 50983 / TXsc)</name>
    <dbReference type="NCBI Taxonomy" id="423536"/>
    <lineage>
        <taxon>Eukaryota</taxon>
        <taxon>Sar</taxon>
        <taxon>Alveolata</taxon>
        <taxon>Perkinsozoa</taxon>
        <taxon>Perkinsea</taxon>
        <taxon>Perkinsida</taxon>
        <taxon>Perkinsidae</taxon>
        <taxon>Perkinsus</taxon>
    </lineage>
</organism>
<dbReference type="PANTHER" id="PTHR14885">
    <property type="entry name" value="CILIA- AND FLAGELLA-ASSOCIATED PROTEIN 43-RELATED"/>
    <property type="match status" value="1"/>
</dbReference>
<dbReference type="PANTHER" id="PTHR14885:SF3">
    <property type="entry name" value="CILIA- AND FLAGELLA-ASSOCIATED PROTEIN 44"/>
    <property type="match status" value="1"/>
</dbReference>
<keyword evidence="11" id="KW-1185">Reference proteome</keyword>
<accession>C5KFT2</accession>
<dbReference type="InParanoid" id="C5KFT2"/>
<keyword evidence="2" id="KW-0963">Cytoplasm</keyword>
<keyword evidence="7" id="KW-0966">Cell projection</keyword>
<evidence type="ECO:0000313" key="10">
    <source>
        <dbReference type="EMBL" id="EER16634.1"/>
    </source>
</evidence>
<keyword evidence="5 8" id="KW-0175">Coiled coil</keyword>
<comment type="subcellular location">
    <subcellularLocation>
        <location evidence="1">Cytoplasm</location>
        <location evidence="1">Cytoskeleton</location>
        <location evidence="1">Cilium axoneme</location>
    </subcellularLocation>
</comment>
<name>C5KFT2_PERM5</name>
<keyword evidence="6" id="KW-0206">Cytoskeleton</keyword>
<dbReference type="AlphaFoldDB" id="C5KFT2"/>
<gene>
    <name evidence="10" type="ORF">Pmar_PMAR019313</name>
</gene>
<evidence type="ECO:0000256" key="3">
    <source>
        <dbReference type="ARBA" id="ARBA00022574"/>
    </source>
</evidence>
<feature type="compositionally biased region" description="Acidic residues" evidence="9">
    <location>
        <begin position="630"/>
        <end position="660"/>
    </location>
</feature>
<reference evidence="10 11" key="1">
    <citation type="submission" date="2008-07" db="EMBL/GenBank/DDBJ databases">
        <authorList>
            <person name="El-Sayed N."/>
            <person name="Caler E."/>
            <person name="Inman J."/>
            <person name="Amedeo P."/>
            <person name="Hass B."/>
            <person name="Wortman J."/>
        </authorList>
    </citation>
    <scope>NUCLEOTIDE SEQUENCE [LARGE SCALE GENOMIC DNA]</scope>
    <source>
        <strain evidence="11">ATCC 50983 / TXsc</strain>
    </source>
</reference>
<evidence type="ECO:0000256" key="2">
    <source>
        <dbReference type="ARBA" id="ARBA00022490"/>
    </source>
</evidence>
<evidence type="ECO:0000256" key="5">
    <source>
        <dbReference type="ARBA" id="ARBA00023054"/>
    </source>
</evidence>
<feature type="region of interest" description="Disordered" evidence="9">
    <location>
        <begin position="610"/>
        <end position="660"/>
    </location>
</feature>
<dbReference type="GeneID" id="9063733"/>
<evidence type="ECO:0000256" key="8">
    <source>
        <dbReference type="SAM" id="Coils"/>
    </source>
</evidence>
<evidence type="ECO:0000256" key="6">
    <source>
        <dbReference type="ARBA" id="ARBA00023212"/>
    </source>
</evidence>
<dbReference type="SUPFAM" id="SSF50978">
    <property type="entry name" value="WD40 repeat-like"/>
    <property type="match status" value="2"/>
</dbReference>
<feature type="compositionally biased region" description="Basic and acidic residues" evidence="9">
    <location>
        <begin position="1005"/>
        <end position="1021"/>
    </location>
</feature>
<dbReference type="GO" id="GO:0005930">
    <property type="term" value="C:axoneme"/>
    <property type="evidence" value="ECO:0007669"/>
    <property type="project" value="UniProtKB-SubCell"/>
</dbReference>
<keyword evidence="4" id="KW-0677">Repeat</keyword>
<evidence type="ECO:0000256" key="9">
    <source>
        <dbReference type="SAM" id="MobiDB-lite"/>
    </source>
</evidence>